<evidence type="ECO:0000259" key="3">
    <source>
        <dbReference type="Pfam" id="PF11329"/>
    </source>
</evidence>
<feature type="domain" description="DUF3131" evidence="3">
    <location>
        <begin position="55"/>
        <end position="425"/>
    </location>
</feature>
<evidence type="ECO:0000313" key="4">
    <source>
        <dbReference type="EMBL" id="TNC66570.1"/>
    </source>
</evidence>
<evidence type="ECO:0000256" key="2">
    <source>
        <dbReference type="SAM" id="SignalP"/>
    </source>
</evidence>
<dbReference type="EMBL" id="VDFV01000032">
    <property type="protein sequence ID" value="TNC66570.1"/>
    <property type="molecule type" value="Genomic_DNA"/>
</dbReference>
<keyword evidence="5" id="KW-1185">Reference proteome</keyword>
<organism evidence="4 5">
    <name type="scientific">Rubellimicrobium roseum</name>
    <dbReference type="NCBI Taxonomy" id="687525"/>
    <lineage>
        <taxon>Bacteria</taxon>
        <taxon>Pseudomonadati</taxon>
        <taxon>Pseudomonadota</taxon>
        <taxon>Alphaproteobacteria</taxon>
        <taxon>Rhodobacterales</taxon>
        <taxon>Roseobacteraceae</taxon>
        <taxon>Rubellimicrobium</taxon>
    </lineage>
</organism>
<feature type="chain" id="PRO_5023139892" evidence="2">
    <location>
        <begin position="25"/>
        <end position="483"/>
    </location>
</feature>
<dbReference type="InterPro" id="IPR021478">
    <property type="entry name" value="DUF3131"/>
</dbReference>
<feature type="region of interest" description="Disordered" evidence="1">
    <location>
        <begin position="25"/>
        <end position="45"/>
    </location>
</feature>
<dbReference type="Proteomes" id="UP000305709">
    <property type="component" value="Unassembled WGS sequence"/>
</dbReference>
<keyword evidence="2" id="KW-0732">Signal</keyword>
<sequence length="483" mass="53400">MIKTASAALLAVGLTATLASPAAAADEPWPERPLATSTPIASPRHGPLTEEELAMARQAWRYFEVNWQPDTGLANSVMGYPVATLWDTASYLAAIVAASEFEIITMQEADERLELLLTTLAHLELYRQDCPNKAYDTRTAFPTDYNNNPGEIGCSALDMGRLMVWLKIVEQRHHEFEPLVRRTLRRWNWCGIMGEPGVMRGATVAEDGTTVYLQEGRLGYEEYAASGFALWGFGVDDALKPEPFETTWLHGVEVPHDSRDLSDYGAHNSVVTEGYALYGMEFGWSELDGDTLSAWVGRAAQNIYEVQHRRHQATGILTARSEHQLLDDPYFVYDSIFSNDEPWATITEDGRSVPAHAAVSLKGALGLWALWDTPYTDELFDAIATQFEPEFGFHEGLYEDGRGPILQQTANNNGIILETLLFKVEGPLLRPESDPAGWLRTSDSALNRCLPGAPPTPWTPADQLGMANPDRVYGTCDAGVEAD</sequence>
<evidence type="ECO:0000313" key="5">
    <source>
        <dbReference type="Proteomes" id="UP000305709"/>
    </source>
</evidence>
<proteinExistence type="predicted"/>
<protein>
    <submittedName>
        <fullName evidence="4">DUF3131 domain-containing protein</fullName>
    </submittedName>
</protein>
<dbReference type="Pfam" id="PF11329">
    <property type="entry name" value="DUF3131"/>
    <property type="match status" value="1"/>
</dbReference>
<feature type="signal peptide" evidence="2">
    <location>
        <begin position="1"/>
        <end position="24"/>
    </location>
</feature>
<gene>
    <name evidence="4" type="ORF">FHG71_16420</name>
</gene>
<dbReference type="Gene3D" id="1.50.10.140">
    <property type="match status" value="1"/>
</dbReference>
<dbReference type="RefSeq" id="WP_139082787.1">
    <property type="nucleotide sequence ID" value="NZ_VDFV01000032.1"/>
</dbReference>
<reference evidence="4 5" key="1">
    <citation type="submission" date="2019-06" db="EMBL/GenBank/DDBJ databases">
        <authorList>
            <person name="Jiang L."/>
        </authorList>
    </citation>
    <scope>NUCLEOTIDE SEQUENCE [LARGE SCALE GENOMIC DNA]</scope>
    <source>
        <strain evidence="4 5">YIM 48858</strain>
    </source>
</reference>
<comment type="caution">
    <text evidence="4">The sequence shown here is derived from an EMBL/GenBank/DDBJ whole genome shotgun (WGS) entry which is preliminary data.</text>
</comment>
<name>A0A5C4N9G2_9RHOB</name>
<dbReference type="OrthoDB" id="9147113at2"/>
<accession>A0A5C4N9G2</accession>
<evidence type="ECO:0000256" key="1">
    <source>
        <dbReference type="SAM" id="MobiDB-lite"/>
    </source>
</evidence>
<dbReference type="AlphaFoldDB" id="A0A5C4N9G2"/>